<dbReference type="Proteomes" id="UP001236369">
    <property type="component" value="Unassembled WGS sequence"/>
</dbReference>
<sequence>MRGAGGRPVLRFLLLGALVAGAPLPACAYDGAHFYSGYAYEPGGGYPLSLPQTLRATVAVPLPDRPAAPANTLAALYPALAACWSLPHLAGGIQGPDVEVTARLSLRRDGSLIGPPRITYAAGVAGSDRQVLTRATLAALARCTPARITPGLGRAIAGRPVALRFVYRPPA</sequence>
<feature type="chain" id="PRO_5047218222" description="TonB C-terminal domain-containing protein" evidence="1">
    <location>
        <begin position="29"/>
        <end position="171"/>
    </location>
</feature>
<keyword evidence="3" id="KW-1185">Reference proteome</keyword>
<comment type="caution">
    <text evidence="2">The sequence shown here is derived from an EMBL/GenBank/DDBJ whole genome shotgun (WGS) entry which is preliminary data.</text>
</comment>
<dbReference type="RefSeq" id="WP_370877595.1">
    <property type="nucleotide sequence ID" value="NZ_BPQX01000007.1"/>
</dbReference>
<organism evidence="2 3">
    <name type="scientific">Methylobacterium persicinum</name>
    <dbReference type="NCBI Taxonomy" id="374426"/>
    <lineage>
        <taxon>Bacteria</taxon>
        <taxon>Pseudomonadati</taxon>
        <taxon>Pseudomonadota</taxon>
        <taxon>Alphaproteobacteria</taxon>
        <taxon>Hyphomicrobiales</taxon>
        <taxon>Methylobacteriaceae</taxon>
        <taxon>Methylobacterium</taxon>
    </lineage>
</organism>
<gene>
    <name evidence="2" type="ORF">QO016_003827</name>
</gene>
<evidence type="ECO:0000256" key="1">
    <source>
        <dbReference type="SAM" id="SignalP"/>
    </source>
</evidence>
<evidence type="ECO:0008006" key="4">
    <source>
        <dbReference type="Google" id="ProtNLM"/>
    </source>
</evidence>
<accession>A0ABU0HPS0</accession>
<keyword evidence="1" id="KW-0732">Signal</keyword>
<name>A0ABU0HPS0_9HYPH</name>
<dbReference type="EMBL" id="JAUSVV010000011">
    <property type="protein sequence ID" value="MDQ0444317.1"/>
    <property type="molecule type" value="Genomic_DNA"/>
</dbReference>
<proteinExistence type="predicted"/>
<reference evidence="2 3" key="1">
    <citation type="submission" date="2023-07" db="EMBL/GenBank/DDBJ databases">
        <title>Genomic Encyclopedia of Type Strains, Phase IV (KMG-IV): sequencing the most valuable type-strain genomes for metagenomic binning, comparative biology and taxonomic classification.</title>
        <authorList>
            <person name="Goeker M."/>
        </authorList>
    </citation>
    <scope>NUCLEOTIDE SEQUENCE [LARGE SCALE GENOMIC DNA]</scope>
    <source>
        <strain evidence="2 3">DSM 19562</strain>
    </source>
</reference>
<protein>
    <recommendedName>
        <fullName evidence="4">TonB C-terminal domain-containing protein</fullName>
    </recommendedName>
</protein>
<evidence type="ECO:0000313" key="3">
    <source>
        <dbReference type="Proteomes" id="UP001236369"/>
    </source>
</evidence>
<feature type="signal peptide" evidence="1">
    <location>
        <begin position="1"/>
        <end position="28"/>
    </location>
</feature>
<evidence type="ECO:0000313" key="2">
    <source>
        <dbReference type="EMBL" id="MDQ0444317.1"/>
    </source>
</evidence>